<dbReference type="GeneID" id="78086512"/>
<evidence type="ECO:0000256" key="2">
    <source>
        <dbReference type="ARBA" id="ARBA00011771"/>
    </source>
</evidence>
<dbReference type="RefSeq" id="WP_005026527.1">
    <property type="nucleotide sequence ID" value="NZ_KE150238.1"/>
</dbReference>
<dbReference type="NCBIfam" id="TIGR01409">
    <property type="entry name" value="TAT_signal_seq"/>
    <property type="match status" value="1"/>
</dbReference>
<dbReference type="Pfam" id="PF02256">
    <property type="entry name" value="Fe_hyd_SSU"/>
    <property type="match status" value="1"/>
</dbReference>
<dbReference type="GO" id="GO:0008901">
    <property type="term" value="F:ferredoxin hydrogenase activity"/>
    <property type="evidence" value="ECO:0007669"/>
    <property type="project" value="InterPro"/>
</dbReference>
<evidence type="ECO:0000259" key="5">
    <source>
        <dbReference type="SMART" id="SM00902"/>
    </source>
</evidence>
<dbReference type="InterPro" id="IPR036991">
    <property type="entry name" value="Fe_hydrogenase_ssu_sf"/>
</dbReference>
<gene>
    <name evidence="6" type="ORF">HMPREF0179_01388</name>
</gene>
<comment type="caution">
    <text evidence="6">The sequence shown here is derived from an EMBL/GenBank/DDBJ whole genome shotgun (WGS) entry which is preliminary data.</text>
</comment>
<dbReference type="PROSITE" id="PS51318">
    <property type="entry name" value="TAT"/>
    <property type="match status" value="1"/>
</dbReference>
<dbReference type="InterPro" id="IPR006311">
    <property type="entry name" value="TAT_signal"/>
</dbReference>
<dbReference type="InterPro" id="IPR019546">
    <property type="entry name" value="TAT_signal_bac_arc"/>
</dbReference>
<comment type="subcellular location">
    <subcellularLocation>
        <location evidence="1">Periplasm</location>
    </subcellularLocation>
</comment>
<name>E5Y5C5_BILW3</name>
<dbReference type="GO" id="GO:0009055">
    <property type="term" value="F:electron transfer activity"/>
    <property type="evidence" value="ECO:0007669"/>
    <property type="project" value="InterPro"/>
</dbReference>
<sequence length="126" mass="13869">MSFATVTRRGFLKGACMLSGGILLGIRMTGKAAAAVKAFKEYMGDRINGVYGADKQFSKRASQDNAQVRTLYESYLGKPLGHKSEELLHTKWFDKSGALKELTAKGVYPNPRHVKEFVASGYPYGE</sequence>
<dbReference type="GO" id="GO:0051536">
    <property type="term" value="F:iron-sulfur cluster binding"/>
    <property type="evidence" value="ECO:0007669"/>
    <property type="project" value="UniProtKB-KW"/>
</dbReference>
<proteinExistence type="predicted"/>
<dbReference type="SMART" id="SM00902">
    <property type="entry name" value="Fe_hyd_SSU"/>
    <property type="match status" value="1"/>
</dbReference>
<protein>
    <submittedName>
        <fullName evidence="6">Tat (Twin-arginine translocation) pathway signal sequence</fullName>
    </submittedName>
</protein>
<evidence type="ECO:0000313" key="6">
    <source>
        <dbReference type="EMBL" id="EFV44892.1"/>
    </source>
</evidence>
<keyword evidence="4" id="KW-0408">Iron</keyword>
<dbReference type="InterPro" id="IPR008953">
    <property type="entry name" value="Fe_hydrogenase_HydB"/>
</dbReference>
<reference evidence="6 7" key="1">
    <citation type="submission" date="2010-10" db="EMBL/GenBank/DDBJ databases">
        <authorList>
            <consortium name="The Broad Institute Genome Sequencing Platform"/>
            <person name="Ward D."/>
            <person name="Earl A."/>
            <person name="Feldgarden M."/>
            <person name="Young S.K."/>
            <person name="Gargeya S."/>
            <person name="Zeng Q."/>
            <person name="Alvarado L."/>
            <person name="Berlin A."/>
            <person name="Bochicchio J."/>
            <person name="Chapman S.B."/>
            <person name="Chen Z."/>
            <person name="Freedman E."/>
            <person name="Gellesch M."/>
            <person name="Goldberg J."/>
            <person name="Griggs A."/>
            <person name="Gujja S."/>
            <person name="Heilman E."/>
            <person name="Heiman D."/>
            <person name="Howarth C."/>
            <person name="Mehta T."/>
            <person name="Neiman D."/>
            <person name="Pearson M."/>
            <person name="Roberts A."/>
            <person name="Saif S."/>
            <person name="Shea T."/>
            <person name="Shenoy N."/>
            <person name="Sisk P."/>
            <person name="Stolte C."/>
            <person name="Sykes S."/>
            <person name="White J."/>
            <person name="Yandava C."/>
            <person name="Allen-Vercoe E."/>
            <person name="Sibley C."/>
            <person name="Ambrose C.E."/>
            <person name="Strauss J."/>
            <person name="Daigneault M."/>
            <person name="Haas B."/>
            <person name="Nusbaum C."/>
            <person name="Birren B."/>
        </authorList>
    </citation>
    <scope>NUCLEOTIDE SEQUENCE [LARGE SCALE GENOMIC DNA]</scope>
    <source>
        <strain evidence="6 7">3_1_6</strain>
    </source>
</reference>
<keyword evidence="4" id="KW-0411">Iron-sulfur</keyword>
<accession>E5Y5C5</accession>
<keyword evidence="3" id="KW-0479">Metal-binding</keyword>
<evidence type="ECO:0000256" key="4">
    <source>
        <dbReference type="ARBA" id="ARBA00023014"/>
    </source>
</evidence>
<dbReference type="Proteomes" id="UP000006034">
    <property type="component" value="Unassembled WGS sequence"/>
</dbReference>
<organism evidence="6 7">
    <name type="scientific">Bilophila wadsworthia (strain 3_1_6)</name>
    <dbReference type="NCBI Taxonomy" id="563192"/>
    <lineage>
        <taxon>Bacteria</taxon>
        <taxon>Pseudomonadati</taxon>
        <taxon>Thermodesulfobacteriota</taxon>
        <taxon>Desulfovibrionia</taxon>
        <taxon>Desulfovibrionales</taxon>
        <taxon>Desulfovibrionaceae</taxon>
        <taxon>Bilophila</taxon>
    </lineage>
</organism>
<evidence type="ECO:0000256" key="1">
    <source>
        <dbReference type="ARBA" id="ARBA00004418"/>
    </source>
</evidence>
<dbReference type="GO" id="GO:0005506">
    <property type="term" value="F:iron ion binding"/>
    <property type="evidence" value="ECO:0007669"/>
    <property type="project" value="InterPro"/>
</dbReference>
<dbReference type="HOGENOM" id="CLU_163904_0_0_7"/>
<evidence type="ECO:0000313" key="7">
    <source>
        <dbReference type="Proteomes" id="UP000006034"/>
    </source>
</evidence>
<dbReference type="STRING" id="563192.HMPREF0179_01388"/>
<feature type="domain" description="Iron hydrogenase small subunit" evidence="5">
    <location>
        <begin position="37"/>
        <end position="96"/>
    </location>
</feature>
<dbReference type="GO" id="GO:0042597">
    <property type="term" value="C:periplasmic space"/>
    <property type="evidence" value="ECO:0007669"/>
    <property type="project" value="UniProtKB-SubCell"/>
</dbReference>
<dbReference type="Gene3D" id="4.10.260.20">
    <property type="entry name" value="Iron hydrogenase, small subunit"/>
    <property type="match status" value="1"/>
</dbReference>
<keyword evidence="7" id="KW-1185">Reference proteome</keyword>
<reference evidence="6 7" key="2">
    <citation type="submission" date="2013-04" db="EMBL/GenBank/DDBJ databases">
        <title>The Genome Sequence of Bilophila wadsworthia 3_1_6.</title>
        <authorList>
            <consortium name="The Broad Institute Genomics Platform"/>
            <person name="Earl A."/>
            <person name="Ward D."/>
            <person name="Feldgarden M."/>
            <person name="Gevers D."/>
            <person name="Sibley C."/>
            <person name="Strauss J."/>
            <person name="Allen-Vercoe E."/>
            <person name="Walker B."/>
            <person name="Young S."/>
            <person name="Zeng Q."/>
            <person name="Gargeya S."/>
            <person name="Fitzgerald M."/>
            <person name="Haas B."/>
            <person name="Abouelleil A."/>
            <person name="Allen A.W."/>
            <person name="Alvarado L."/>
            <person name="Arachchi H.M."/>
            <person name="Berlin A.M."/>
            <person name="Chapman S.B."/>
            <person name="Gainer-Dewar J."/>
            <person name="Goldberg J."/>
            <person name="Griggs A."/>
            <person name="Gujja S."/>
            <person name="Hansen M."/>
            <person name="Howarth C."/>
            <person name="Imamovic A."/>
            <person name="Ireland A."/>
            <person name="Larimer J."/>
            <person name="McCowan C."/>
            <person name="Murphy C."/>
            <person name="Pearson M."/>
            <person name="Poon T.W."/>
            <person name="Priest M."/>
            <person name="Roberts A."/>
            <person name="Saif S."/>
            <person name="Shea T."/>
            <person name="Sisk P."/>
            <person name="Sykes S."/>
            <person name="Wortman J."/>
            <person name="Nusbaum C."/>
            <person name="Birren B."/>
        </authorList>
    </citation>
    <scope>NUCLEOTIDE SEQUENCE [LARGE SCALE GENOMIC DNA]</scope>
    <source>
        <strain evidence="6 7">3_1_6</strain>
    </source>
</reference>
<dbReference type="EMBL" id="ADCP02000001">
    <property type="protein sequence ID" value="EFV44892.1"/>
    <property type="molecule type" value="Genomic_DNA"/>
</dbReference>
<dbReference type="eggNOG" id="COG4624">
    <property type="taxonomic scope" value="Bacteria"/>
</dbReference>
<dbReference type="OrthoDB" id="5460598at2"/>
<dbReference type="AlphaFoldDB" id="E5Y5C5"/>
<evidence type="ECO:0000256" key="3">
    <source>
        <dbReference type="ARBA" id="ARBA00022723"/>
    </source>
</evidence>
<dbReference type="InterPro" id="IPR003149">
    <property type="entry name" value="Fe_hydrogenase_ssu"/>
</dbReference>
<dbReference type="SUPFAM" id="SSF48674">
    <property type="entry name" value="Fe-only hydrogenase smaller subunit"/>
    <property type="match status" value="1"/>
</dbReference>
<comment type="subunit">
    <text evidence="2">Heterodimer of a large and a small subunit.</text>
</comment>